<evidence type="ECO:0000256" key="28">
    <source>
        <dbReference type="ARBA" id="ARBA00045660"/>
    </source>
</evidence>
<reference evidence="32 33" key="1">
    <citation type="journal article" date="2021" name="G3 (Bethesda)">
        <title>Improved contiguity of the threespine stickleback genome using long-read sequencing.</title>
        <authorList>
            <person name="Nath S."/>
            <person name="Shaw D.E."/>
            <person name="White M.A."/>
        </authorList>
    </citation>
    <scope>NUCLEOTIDE SEQUENCE [LARGE SCALE GENOMIC DNA]</scope>
    <source>
        <strain evidence="32 33">Lake Benthic</strain>
    </source>
</reference>
<sequence length="292" mass="32484">MSRDPQSYPFPQVFLVDGGGGPQHADQQPSLVPCWSFPPAQRSSGRRGKSRRCTGAGAALVVLLLFLLVFASLGMEAYQIHSMQAELRELRENHPLAESNTPGKQIGKYAHCELLQTRLDVPKERCDGSVVVSALRPEEKKEDQEERAAAHVTGRIEVETFPQTLRWEPHAGRAFTSGAVAYRLEDGALQPNRSGLYHVYSRVELLFRDCSPSSSFVHSVFVRRAGRSAPLTLMEAHRAGFCSQQGGRAWTTESYLASALPLQKSDRVFVNVSHPKYLSHSHYGNFFGLYEV</sequence>
<keyword evidence="14 30" id="KW-0812">Transmembrane</keyword>
<evidence type="ECO:0000256" key="26">
    <source>
        <dbReference type="ARBA" id="ARBA00023329"/>
    </source>
</evidence>
<keyword evidence="16" id="KW-0832">Ubl conjugation</keyword>
<dbReference type="SUPFAM" id="SSF49842">
    <property type="entry name" value="TNF-like"/>
    <property type="match status" value="1"/>
</dbReference>
<evidence type="ECO:0000256" key="4">
    <source>
        <dbReference type="ARBA" id="ARBA00004227"/>
    </source>
</evidence>
<evidence type="ECO:0000256" key="11">
    <source>
        <dbReference type="ARBA" id="ARBA00022491"/>
    </source>
</evidence>
<keyword evidence="20 30" id="KW-0472">Membrane</keyword>
<dbReference type="GO" id="GO:0005125">
    <property type="term" value="F:cytokine activity"/>
    <property type="evidence" value="ECO:0007669"/>
    <property type="project" value="UniProtKB-KW"/>
</dbReference>
<keyword evidence="17" id="KW-0735">Signal-anchor</keyword>
<keyword evidence="19" id="KW-0805">Transcription regulation</keyword>
<dbReference type="GO" id="GO:0005886">
    <property type="term" value="C:plasma membrane"/>
    <property type="evidence" value="ECO:0007669"/>
    <property type="project" value="UniProtKB-SubCell"/>
</dbReference>
<dbReference type="GO" id="GO:0008625">
    <property type="term" value="P:extrinsic apoptotic signaling pathway via death domain receptors"/>
    <property type="evidence" value="ECO:0007669"/>
    <property type="project" value="TreeGrafter"/>
</dbReference>
<comment type="function">
    <text evidence="28">Induces FAS-mediated activation of NF-kappa-B, initiating non-apoptotic signaling pathways. Can induce apoptosis but does not appear to be essential for this process.</text>
</comment>
<organism evidence="32 33">
    <name type="scientific">Gasterosteus aculeatus aculeatus</name>
    <name type="common">three-spined stickleback</name>
    <dbReference type="NCBI Taxonomy" id="481459"/>
    <lineage>
        <taxon>Eukaryota</taxon>
        <taxon>Metazoa</taxon>
        <taxon>Chordata</taxon>
        <taxon>Craniata</taxon>
        <taxon>Vertebrata</taxon>
        <taxon>Euteleostomi</taxon>
        <taxon>Actinopterygii</taxon>
        <taxon>Neopterygii</taxon>
        <taxon>Teleostei</taxon>
        <taxon>Neoteleostei</taxon>
        <taxon>Acanthomorphata</taxon>
        <taxon>Eupercaria</taxon>
        <taxon>Perciformes</taxon>
        <taxon>Cottioidei</taxon>
        <taxon>Gasterosteales</taxon>
        <taxon>Gasterosteidae</taxon>
        <taxon>Gasterosteus</taxon>
    </lineage>
</organism>
<evidence type="ECO:0000313" key="33">
    <source>
        <dbReference type="Proteomes" id="UP000007635"/>
    </source>
</evidence>
<evidence type="ECO:0000256" key="1">
    <source>
        <dbReference type="ARBA" id="ARBA00003149"/>
    </source>
</evidence>
<dbReference type="Pfam" id="PF00229">
    <property type="entry name" value="TNF"/>
    <property type="match status" value="1"/>
</dbReference>
<evidence type="ECO:0000256" key="17">
    <source>
        <dbReference type="ARBA" id="ARBA00022968"/>
    </source>
</evidence>
<keyword evidence="23" id="KW-0325">Glycoprotein</keyword>
<evidence type="ECO:0000256" key="7">
    <source>
        <dbReference type="ARBA" id="ARBA00004613"/>
    </source>
</evidence>
<evidence type="ECO:0000256" key="6">
    <source>
        <dbReference type="ARBA" id="ARBA00004606"/>
    </source>
</evidence>
<dbReference type="InterPro" id="IPR008983">
    <property type="entry name" value="Tumour_necrosis_fac-like_dom"/>
</dbReference>
<evidence type="ECO:0000256" key="14">
    <source>
        <dbReference type="ARBA" id="ARBA00022692"/>
    </source>
</evidence>
<dbReference type="GO" id="GO:0060205">
    <property type="term" value="C:cytoplasmic vesicle lumen"/>
    <property type="evidence" value="ECO:0007669"/>
    <property type="project" value="UniProtKB-SubCell"/>
</dbReference>
<dbReference type="GO" id="GO:0005634">
    <property type="term" value="C:nucleus"/>
    <property type="evidence" value="ECO:0007669"/>
    <property type="project" value="UniProtKB-SubCell"/>
</dbReference>
<evidence type="ECO:0000256" key="19">
    <source>
        <dbReference type="ARBA" id="ARBA00023015"/>
    </source>
</evidence>
<keyword evidence="26" id="KW-0968">Cytoplasmic vesicle</keyword>
<dbReference type="GO" id="GO:0005615">
    <property type="term" value="C:extracellular space"/>
    <property type="evidence" value="ECO:0007669"/>
    <property type="project" value="UniProtKB-KW"/>
</dbReference>
<evidence type="ECO:0000259" key="31">
    <source>
        <dbReference type="PROSITE" id="PS50049"/>
    </source>
</evidence>
<evidence type="ECO:0000256" key="10">
    <source>
        <dbReference type="ARBA" id="ARBA00022475"/>
    </source>
</evidence>
<evidence type="ECO:0000256" key="23">
    <source>
        <dbReference type="ARBA" id="ARBA00023180"/>
    </source>
</evidence>
<evidence type="ECO:0000256" key="9">
    <source>
        <dbReference type="ARBA" id="ARBA00018020"/>
    </source>
</evidence>
<dbReference type="SMART" id="SM00207">
    <property type="entry name" value="TNF"/>
    <property type="match status" value="1"/>
</dbReference>
<evidence type="ECO:0000256" key="24">
    <source>
        <dbReference type="ARBA" id="ARBA00023228"/>
    </source>
</evidence>
<keyword evidence="13" id="KW-0964">Secreted</keyword>
<dbReference type="GO" id="GO:0005164">
    <property type="term" value="F:tumor necrosis factor receptor binding"/>
    <property type="evidence" value="ECO:0007669"/>
    <property type="project" value="InterPro"/>
</dbReference>
<evidence type="ECO:0000256" key="13">
    <source>
        <dbReference type="ARBA" id="ARBA00022525"/>
    </source>
</evidence>
<evidence type="ECO:0000256" key="8">
    <source>
        <dbReference type="ARBA" id="ARBA00008670"/>
    </source>
</evidence>
<proteinExistence type="inferred from homology"/>
<dbReference type="Ensembl" id="ENSGACT00000080416.1">
    <property type="protein sequence ID" value="ENSGACP00000038562.1"/>
    <property type="gene ID" value="ENSGACG00000028851.1"/>
</dbReference>
<evidence type="ECO:0000256" key="30">
    <source>
        <dbReference type="SAM" id="Phobius"/>
    </source>
</evidence>
<dbReference type="CDD" id="cd00184">
    <property type="entry name" value="TNF"/>
    <property type="match status" value="1"/>
</dbReference>
<dbReference type="GO" id="GO:0006955">
    <property type="term" value="P:immune response"/>
    <property type="evidence" value="ECO:0007669"/>
    <property type="project" value="InterPro"/>
</dbReference>
<keyword evidence="24" id="KW-0458">Lysosome</keyword>
<reference evidence="32" key="2">
    <citation type="submission" date="2025-08" db="UniProtKB">
        <authorList>
            <consortium name="Ensembl"/>
        </authorList>
    </citation>
    <scope>IDENTIFICATION</scope>
</reference>
<comment type="function">
    <text evidence="1">Cytoplasmic form induces gene transcription inhibition.</text>
</comment>
<evidence type="ECO:0000313" key="32">
    <source>
        <dbReference type="Ensembl" id="ENSGACP00000038562.1"/>
    </source>
</evidence>
<evidence type="ECO:0000256" key="2">
    <source>
        <dbReference type="ARBA" id="ARBA00004123"/>
    </source>
</evidence>
<dbReference type="GO" id="GO:0043123">
    <property type="term" value="P:positive regulation of canonical NF-kappaB signal transduction"/>
    <property type="evidence" value="ECO:0007669"/>
    <property type="project" value="TreeGrafter"/>
</dbReference>
<keyword evidence="21" id="KW-1015">Disulfide bond</keyword>
<evidence type="ECO:0000256" key="12">
    <source>
        <dbReference type="ARBA" id="ARBA00022514"/>
    </source>
</evidence>
<feature type="transmembrane region" description="Helical" evidence="30">
    <location>
        <begin position="56"/>
        <end position="75"/>
    </location>
</feature>
<dbReference type="PANTHER" id="PTHR11471:SF33">
    <property type="entry name" value="TUMOR NECROSIS FACTOR LIGAND SUPERFAMILY MEMBER 6"/>
    <property type="match status" value="1"/>
</dbReference>
<name>A0AAQ4PIH0_GASAC</name>
<dbReference type="GO" id="GO:0030903">
    <property type="term" value="P:notochord development"/>
    <property type="evidence" value="ECO:0007669"/>
    <property type="project" value="Ensembl"/>
</dbReference>
<feature type="domain" description="THD" evidence="31">
    <location>
        <begin position="148"/>
        <end position="292"/>
    </location>
</feature>
<keyword evidence="11" id="KW-0678">Repressor</keyword>
<evidence type="ECO:0000256" key="3">
    <source>
        <dbReference type="ARBA" id="ARBA00004162"/>
    </source>
</evidence>
<dbReference type="PROSITE" id="PS50049">
    <property type="entry name" value="THD_2"/>
    <property type="match status" value="1"/>
</dbReference>
<evidence type="ECO:0000256" key="16">
    <source>
        <dbReference type="ARBA" id="ARBA00022843"/>
    </source>
</evidence>
<reference evidence="32" key="3">
    <citation type="submission" date="2025-09" db="UniProtKB">
        <authorList>
            <consortium name="Ensembl"/>
        </authorList>
    </citation>
    <scope>IDENTIFICATION</scope>
</reference>
<evidence type="ECO:0000256" key="27">
    <source>
        <dbReference type="ARBA" id="ARBA00030913"/>
    </source>
</evidence>
<dbReference type="InterPro" id="IPR006052">
    <property type="entry name" value="TNF_dom"/>
</dbReference>
<dbReference type="PANTHER" id="PTHR11471">
    <property type="entry name" value="TUMOR NECROSIS FACTOR FAMILY MEMBER"/>
    <property type="match status" value="1"/>
</dbReference>
<keyword evidence="10" id="KW-1003">Cell membrane</keyword>
<evidence type="ECO:0000256" key="25">
    <source>
        <dbReference type="ARBA" id="ARBA00023242"/>
    </source>
</evidence>
<evidence type="ECO:0000256" key="18">
    <source>
        <dbReference type="ARBA" id="ARBA00022989"/>
    </source>
</evidence>
<dbReference type="GeneTree" id="ENSGT01060000248544"/>
<dbReference type="AlphaFoldDB" id="A0AAQ4PIH0"/>
<keyword evidence="22" id="KW-0804">Transcription</keyword>
<dbReference type="Proteomes" id="UP000007635">
    <property type="component" value="Chromosome VIII"/>
</dbReference>
<keyword evidence="25" id="KW-0539">Nucleus</keyword>
<comment type="subcellular location">
    <subcellularLocation>
        <location evidence="3">Cell membrane</location>
        <topology evidence="3">Single-pass membrane protein</topology>
    </subcellularLocation>
    <subcellularLocation>
        <location evidence="5">Cytoplasmic vesicle lumen</location>
    </subcellularLocation>
    <subcellularLocation>
        <location evidence="4">Lysosome lumen</location>
    </subcellularLocation>
    <subcellularLocation>
        <location evidence="6">Membrane</location>
        <topology evidence="6">Single-pass type II membrane protein</topology>
    </subcellularLocation>
    <subcellularLocation>
        <location evidence="2">Nucleus</location>
    </subcellularLocation>
    <subcellularLocation>
        <location evidence="7">Secreted</location>
    </subcellularLocation>
</comment>
<keyword evidence="15" id="KW-0053">Apoptosis</keyword>
<evidence type="ECO:0000256" key="29">
    <source>
        <dbReference type="ARBA" id="ARBA00047144"/>
    </source>
</evidence>
<evidence type="ECO:0000256" key="22">
    <source>
        <dbReference type="ARBA" id="ARBA00023163"/>
    </source>
</evidence>
<evidence type="ECO:0000256" key="5">
    <source>
        <dbReference type="ARBA" id="ARBA00004321"/>
    </source>
</evidence>
<dbReference type="Gene3D" id="2.60.120.40">
    <property type="match status" value="1"/>
</dbReference>
<keyword evidence="18 30" id="KW-1133">Transmembrane helix</keyword>
<protein>
    <recommendedName>
        <fullName evidence="9">Tumor necrosis factor ligand superfamily member 6</fullName>
    </recommendedName>
    <alternativeName>
        <fullName evidence="27">Fas antigen ligand</fullName>
    </alternativeName>
</protein>
<accession>A0AAQ4PIH0</accession>
<evidence type="ECO:0000256" key="15">
    <source>
        <dbReference type="ARBA" id="ARBA00022703"/>
    </source>
</evidence>
<evidence type="ECO:0000256" key="21">
    <source>
        <dbReference type="ARBA" id="ARBA00023157"/>
    </source>
</evidence>
<comment type="subunit">
    <text evidence="29">Homotrimer. Interacts with ARHGAP9, BAIAP2L1, BTK, CACNB3, CACNB4, CRK, DLG2, DNMBP, DOCK4, EPS8L3, FGR, FYB1, FYN, HCK, ITK, ITSN2, KALRN, LYN, MACC1, MIA, MPP4, MYO15A, NCF1, NCK1, NCK2, NCKIPSD, OSTF1, PIK3R1, PSTPIP1, RIMBP3C, SAMSN1, SH3GL3, SH3PXD2B, SH3PXD2A, SH3RF2, SKAP2, SNX33, SNX9, SORBS3, SPTA1, SRC, SRGAP1, SRGAP2, SRGAP3, TEC, TJP3 and YES1.</text>
</comment>
<dbReference type="GO" id="GO:0043202">
    <property type="term" value="C:lysosomal lumen"/>
    <property type="evidence" value="ECO:0007669"/>
    <property type="project" value="UniProtKB-SubCell"/>
</dbReference>
<keyword evidence="12" id="KW-0202">Cytokine</keyword>
<keyword evidence="33" id="KW-1185">Reference proteome</keyword>
<dbReference type="InterPro" id="IPR028326">
    <property type="entry name" value="FASL"/>
</dbReference>
<comment type="similarity">
    <text evidence="8">Belongs to the tumor necrosis factor family.</text>
</comment>
<dbReference type="PRINTS" id="PR01681">
    <property type="entry name" value="FASLIGAND"/>
</dbReference>
<evidence type="ECO:0000256" key="20">
    <source>
        <dbReference type="ARBA" id="ARBA00023136"/>
    </source>
</evidence>